<keyword evidence="2" id="KW-1185">Reference proteome</keyword>
<accession>A0A5C5ZTF6</accession>
<dbReference type="AlphaFoldDB" id="A0A5C5ZTF6"/>
<reference evidence="1 2" key="1">
    <citation type="submission" date="2019-02" db="EMBL/GenBank/DDBJ databases">
        <title>Deep-cultivation of Planctomycetes and their phenomic and genomic characterization uncovers novel biology.</title>
        <authorList>
            <person name="Wiegand S."/>
            <person name="Jogler M."/>
            <person name="Boedeker C."/>
            <person name="Pinto D."/>
            <person name="Vollmers J."/>
            <person name="Rivas-Marin E."/>
            <person name="Kohn T."/>
            <person name="Peeters S.H."/>
            <person name="Heuer A."/>
            <person name="Rast P."/>
            <person name="Oberbeckmann S."/>
            <person name="Bunk B."/>
            <person name="Jeske O."/>
            <person name="Meyerdierks A."/>
            <person name="Storesund J.E."/>
            <person name="Kallscheuer N."/>
            <person name="Luecker S."/>
            <person name="Lage O.M."/>
            <person name="Pohl T."/>
            <person name="Merkel B.J."/>
            <person name="Hornburger P."/>
            <person name="Mueller R.-W."/>
            <person name="Bruemmer F."/>
            <person name="Labrenz M."/>
            <person name="Spormann A.M."/>
            <person name="Op Den Camp H."/>
            <person name="Overmann J."/>
            <person name="Amann R."/>
            <person name="Jetten M.S.M."/>
            <person name="Mascher T."/>
            <person name="Medema M.H."/>
            <person name="Devos D.P."/>
            <person name="Kaster A.-K."/>
            <person name="Ovreas L."/>
            <person name="Rohde M."/>
            <person name="Galperin M.Y."/>
            <person name="Jogler C."/>
        </authorList>
    </citation>
    <scope>NUCLEOTIDE SEQUENCE [LARGE SCALE GENOMIC DNA]</scope>
    <source>
        <strain evidence="1 2">Pla52n</strain>
    </source>
</reference>
<sequence>MSSNVHILTGCGGTGVTTLLRTLELMVEDPYWRPRLHRDIYFILIDTDRKDIQNFKRRKSELLAGLPHEPYLLVHNLAQNISHLQQPVLSRFRANDESPDAIKGRDRLLRHWWNRSASEPFYAPWVDDIVQGAGQCGPVSYFLSWLRMPEFDVALKDLLREIETRQGGLGPWKVLNSLIVSGLAGGTGRGCWQWIGFKIRDFFARQGHSPAPTGFLIDQSAFEDRKRSRPRTAVAMTVNSLTGLSELSGWITNQRAENHKDVYRFRLPSFHSPANEVSDVIQPDPESNQWHGGPINSVHLIFGSNGQTHLASAEQYFEMVGTGIYCAISNSDIQAQNINDRGSAHYYSMASATVEVKANQIRKFFEWTARAEAIHRLRNRDDSVADRAAGEFLKQNKLQLGLLSATSRSAKVDSPFEPDAHGTPLQRLLAFIDGARAKFKNALNEAFDSDDTDLVLDAAGQLSGERESLIADARQKLKAAFDEVRIASFDEVEPEMQTFPVGPALAAAKQLYERTGSVANMLQFLKRTRQTFEYERESLNAVTESTHREIDSLINQVSGRSYALFGERFDDAEETEIKSACDIQFLAKNDEHIRMYLKSIYAEWIGKLRSLEERLELYLESLGAAEILLRDRCDAVVPGTTDARSLLFSKEDKPEDSAIDPLHPERFFRRTLQPVISDARINELVEPMVAKSSVLTSLVSDAFKPLDKDAYVRQQTGRNQRDRLVAEVTQVVRVNDDFMPREFALRKVAYDLAKAWCKRLDGAVSSDERNYLTDLCYATLGFKPQTQKSRDEIQHVLPTEEDIIHYLAAATAKNCKPYWQIRSDALVHPFSVSLFFVTDLSEDESKAKLQPLLTDRPVNIDVNARTNNDQHSGHNPYVLLAYSNEGIDSLEPIQSARYHEEENIETLIKQTENPSGDTIFQRGIGYTSPIFVTEPAISSKRWKPWAKDLRFEENQRQGRVMDAILYSLFPGKSDDAHVVDLLSKLSHCDWPMSLFEPQDRNYFKVARLPRIWQGGRSAIDQQTSHLDGWSEGSNVASSAGIANVLKRLEESPAWVGRIHQETEMFLDDVLPFLGYGPTTPARKAVFAAFQGWLRSEMDDADKNKDEAAREIWSTLLQRAAQWGISG</sequence>
<evidence type="ECO:0000313" key="1">
    <source>
        <dbReference type="EMBL" id="TWT89483.1"/>
    </source>
</evidence>
<dbReference type="Pfam" id="PF13809">
    <property type="entry name" value="Tubulin_2"/>
    <property type="match status" value="1"/>
</dbReference>
<organism evidence="1 2">
    <name type="scientific">Stieleria varia</name>
    <dbReference type="NCBI Taxonomy" id="2528005"/>
    <lineage>
        <taxon>Bacteria</taxon>
        <taxon>Pseudomonadati</taxon>
        <taxon>Planctomycetota</taxon>
        <taxon>Planctomycetia</taxon>
        <taxon>Pirellulales</taxon>
        <taxon>Pirellulaceae</taxon>
        <taxon>Stieleria</taxon>
    </lineage>
</organism>
<dbReference type="InterPro" id="IPR025904">
    <property type="entry name" value="Tubulin-like"/>
</dbReference>
<gene>
    <name evidence="1" type="ORF">Pla52n_67710</name>
</gene>
<evidence type="ECO:0000313" key="2">
    <source>
        <dbReference type="Proteomes" id="UP000320176"/>
    </source>
</evidence>
<protein>
    <submittedName>
        <fullName evidence="1">Tubulin-like protein</fullName>
    </submittedName>
</protein>
<comment type="caution">
    <text evidence="1">The sequence shown here is derived from an EMBL/GenBank/DDBJ whole genome shotgun (WGS) entry which is preliminary data.</text>
</comment>
<proteinExistence type="predicted"/>
<name>A0A5C5ZTF6_9BACT</name>
<dbReference type="RefSeq" id="WP_146523645.1">
    <property type="nucleotide sequence ID" value="NZ_CP151726.1"/>
</dbReference>
<dbReference type="Proteomes" id="UP000320176">
    <property type="component" value="Unassembled WGS sequence"/>
</dbReference>
<dbReference type="EMBL" id="SJPN01000021">
    <property type="protein sequence ID" value="TWT89483.1"/>
    <property type="molecule type" value="Genomic_DNA"/>
</dbReference>